<sequence length="90" mass="10022">MSPECIPEVTKPAGVLEKTLSVCLEVLQRREVKNVLKRHMDEALEVDAFGLPVIVAHIDGRKEVYFAQDHLQLLAHGADKNGLGHWPELA</sequence>
<accession>A0A1V9X6S0</accession>
<name>A0A1V9X6S0_9ACAR</name>
<dbReference type="STRING" id="418985.A0A1V9X6S0"/>
<dbReference type="AlphaFoldDB" id="A0A1V9X6S0"/>
<proteinExistence type="predicted"/>
<dbReference type="GO" id="GO:0004602">
    <property type="term" value="F:glutathione peroxidase activity"/>
    <property type="evidence" value="ECO:0007669"/>
    <property type="project" value="TreeGrafter"/>
</dbReference>
<dbReference type="PANTHER" id="PTHR42943">
    <property type="entry name" value="GLUTATHIONE S-TRANSFERASE KAPPA"/>
    <property type="match status" value="1"/>
</dbReference>
<evidence type="ECO:0000313" key="1">
    <source>
        <dbReference type="EMBL" id="OQR69295.1"/>
    </source>
</evidence>
<comment type="caution">
    <text evidence="1">The sequence shown here is derived from an EMBL/GenBank/DDBJ whole genome shotgun (WGS) entry which is preliminary data.</text>
</comment>
<dbReference type="PANTHER" id="PTHR42943:SF2">
    <property type="entry name" value="GLUTATHIONE S-TRANSFERASE KAPPA 1"/>
    <property type="match status" value="1"/>
</dbReference>
<dbReference type="OrthoDB" id="4664297at2759"/>
<dbReference type="Gene3D" id="3.40.30.10">
    <property type="entry name" value="Glutaredoxin"/>
    <property type="match status" value="1"/>
</dbReference>
<protein>
    <submittedName>
        <fullName evidence="1">Glutathione S-transferase kappa 1-like</fullName>
    </submittedName>
</protein>
<gene>
    <name evidence="1" type="ORF">BIW11_01876</name>
</gene>
<dbReference type="Proteomes" id="UP000192247">
    <property type="component" value="Unassembled WGS sequence"/>
</dbReference>
<dbReference type="GO" id="GO:0006749">
    <property type="term" value="P:glutathione metabolic process"/>
    <property type="evidence" value="ECO:0007669"/>
    <property type="project" value="TreeGrafter"/>
</dbReference>
<dbReference type="GO" id="GO:0005777">
    <property type="term" value="C:peroxisome"/>
    <property type="evidence" value="ECO:0007669"/>
    <property type="project" value="TreeGrafter"/>
</dbReference>
<dbReference type="GO" id="GO:0004364">
    <property type="term" value="F:glutathione transferase activity"/>
    <property type="evidence" value="ECO:0007669"/>
    <property type="project" value="TreeGrafter"/>
</dbReference>
<organism evidence="1 2">
    <name type="scientific">Tropilaelaps mercedesae</name>
    <dbReference type="NCBI Taxonomy" id="418985"/>
    <lineage>
        <taxon>Eukaryota</taxon>
        <taxon>Metazoa</taxon>
        <taxon>Ecdysozoa</taxon>
        <taxon>Arthropoda</taxon>
        <taxon>Chelicerata</taxon>
        <taxon>Arachnida</taxon>
        <taxon>Acari</taxon>
        <taxon>Parasitiformes</taxon>
        <taxon>Mesostigmata</taxon>
        <taxon>Gamasina</taxon>
        <taxon>Dermanyssoidea</taxon>
        <taxon>Laelapidae</taxon>
        <taxon>Tropilaelaps</taxon>
    </lineage>
</organism>
<evidence type="ECO:0000313" key="2">
    <source>
        <dbReference type="Proteomes" id="UP000192247"/>
    </source>
</evidence>
<dbReference type="InParanoid" id="A0A1V9X6S0"/>
<reference evidence="1 2" key="1">
    <citation type="journal article" date="2017" name="Gigascience">
        <title>Draft genome of the honey bee ectoparasitic mite, Tropilaelaps mercedesae, is shaped by the parasitic life history.</title>
        <authorList>
            <person name="Dong X."/>
            <person name="Armstrong S.D."/>
            <person name="Xia D."/>
            <person name="Makepeace B.L."/>
            <person name="Darby A.C."/>
            <person name="Kadowaki T."/>
        </authorList>
    </citation>
    <scope>NUCLEOTIDE SEQUENCE [LARGE SCALE GENOMIC DNA]</scope>
    <source>
        <strain evidence="1">Wuxi-XJTLU</strain>
    </source>
</reference>
<dbReference type="GO" id="GO:0005739">
    <property type="term" value="C:mitochondrion"/>
    <property type="evidence" value="ECO:0007669"/>
    <property type="project" value="TreeGrafter"/>
</dbReference>
<keyword evidence="1" id="KW-0808">Transferase</keyword>
<dbReference type="InterPro" id="IPR051924">
    <property type="entry name" value="GST_Kappa/NadH"/>
</dbReference>
<dbReference type="EMBL" id="MNPL01021584">
    <property type="protein sequence ID" value="OQR69295.1"/>
    <property type="molecule type" value="Genomic_DNA"/>
</dbReference>
<keyword evidence="2" id="KW-1185">Reference proteome</keyword>